<evidence type="ECO:0000256" key="4">
    <source>
        <dbReference type="ARBA" id="ARBA00022640"/>
    </source>
</evidence>
<feature type="domain" description="AIG1-type G" evidence="19">
    <location>
        <begin position="210"/>
        <end position="440"/>
    </location>
</feature>
<dbReference type="Pfam" id="PF04548">
    <property type="entry name" value="AIG1"/>
    <property type="match status" value="1"/>
</dbReference>
<accession>A0AAV7EBP3</accession>
<keyword evidence="13" id="KW-0342">GTP-binding</keyword>
<dbReference type="InterPro" id="IPR024283">
    <property type="entry name" value="TOC159_MAD"/>
</dbReference>
<feature type="chain" id="PRO_5043978322" description="AIG1-type G domain-containing protein" evidence="18">
    <location>
        <begin position="23"/>
        <end position="832"/>
    </location>
</feature>
<dbReference type="AlphaFoldDB" id="A0AAV7EBP3"/>
<gene>
    <name evidence="20" type="ORF">H6P81_011949</name>
</gene>
<dbReference type="InterPro" id="IPR027417">
    <property type="entry name" value="P-loop_NTPase"/>
</dbReference>
<comment type="similarity">
    <text evidence="16">Belongs to the TRAFAC class TrmE-Era-EngA-EngB-Septin-like GTPase superfamily. AIG1/Toc34/Toc159-like paraseptin GTPase family. TOC159 subfamily.</text>
</comment>
<keyword evidence="5" id="KW-0812">Transmembrane</keyword>
<dbReference type="FunFam" id="3.40.50.300:FF:000413">
    <property type="entry name" value="Translocase of chloroplast 120, chloroplastic"/>
    <property type="match status" value="1"/>
</dbReference>
<evidence type="ECO:0000256" key="2">
    <source>
        <dbReference type="ARBA" id="ARBA00022448"/>
    </source>
</evidence>
<evidence type="ECO:0000256" key="11">
    <source>
        <dbReference type="ARBA" id="ARBA00022927"/>
    </source>
</evidence>
<dbReference type="PANTHER" id="PTHR10903:SF68">
    <property type="entry name" value="TRANSLOCASE OF CHLOROPLAST 90, CHLOROPLASTIC"/>
    <property type="match status" value="1"/>
</dbReference>
<dbReference type="GO" id="GO:0046872">
    <property type="term" value="F:metal ion binding"/>
    <property type="evidence" value="ECO:0007669"/>
    <property type="project" value="UniProtKB-KW"/>
</dbReference>
<evidence type="ECO:0000256" key="14">
    <source>
        <dbReference type="ARBA" id="ARBA00023136"/>
    </source>
</evidence>
<sequence length="832" mass="91983">METSVAAFSLIFLVPWVFDSFAAELLADQRGLHIICSRFAACLMMEGDPATSLDVASSRSLLSSRPLSGDFFFGESAVEESEVQGVRVHSSSTTVASPGTSGNNADTQVNDTYPSLPLTPEDCHEPICLSGYEKDEPLHKVEAMQIKYLRLIHRLGQSLQNLVVVQVLYRLQLACLIRAGESDGRRVSLKNNKAVAIATDLERVDHSDLNFNLKILLLGKTGVGKSSTINSIFDQEKVATDAFQPATDHVREVSGSISGIKVTLIDTPGLLSFCANQRQNRKILLSVKKVIKRSNPDMVLYFERLDSINVGYCDFPLLKLVTEILGPAIWFNTLLVMTHSASVAPETADVYPISYGGYVAQCTSVVQHYIQQAANDRRVENPVILVENHPSCKTNNRGEKVLPNGQVWKSQFLLLCISNKVLFDANVLLRFQDSFPLRQAGSRMPSLPHLLTSLLRPHSSSPTGDLHEVSDLYEEDEYDLLPHIRILNKSQFEKLSADEKNDYLDELEYRETLYLKKQWKEELRKRYILFSEEKPSTEDSIAETDSSEAVAMPDVAIPLSFSSDNPVYRYRCLVNYNDPWLVGPVLDSEGWDHDIGFEGINLEVSKDFRKELHTSIVGQMSKDKHDFNLQAESAAAFMDLQGGSLLSAGLDFHTSGGNLVCTTRGEAKLRTSNNQVIGCGVSLTSIGNKYVVGSKLEDSLVVGRRLQVILNVGGVSGCGQGAYGGSLEAILKGRDYPVRSDKISVVISALSFDKDMVLGSIIQSEFRPCRGTKMSVNVNVNSRKMGQVCLKTSGGHTELCLIVIIPILRALFRRRGCRKLLPSMEDRTGVED</sequence>
<dbReference type="Proteomes" id="UP000825729">
    <property type="component" value="Unassembled WGS sequence"/>
</dbReference>
<evidence type="ECO:0000256" key="9">
    <source>
        <dbReference type="ARBA" id="ARBA00022805"/>
    </source>
</evidence>
<keyword evidence="11" id="KW-0653">Protein transport</keyword>
<reference evidence="20 21" key="1">
    <citation type="submission" date="2021-07" db="EMBL/GenBank/DDBJ databases">
        <title>The Aristolochia fimbriata genome: insights into angiosperm evolution, floral development and chemical biosynthesis.</title>
        <authorList>
            <person name="Jiao Y."/>
        </authorList>
    </citation>
    <scope>NUCLEOTIDE SEQUENCE [LARGE SCALE GENOMIC DNA]</scope>
    <source>
        <strain evidence="20">IBCAS-2021</strain>
        <tissue evidence="20">Leaf</tissue>
    </source>
</reference>
<dbReference type="PROSITE" id="PS51720">
    <property type="entry name" value="G_AIG1"/>
    <property type="match status" value="1"/>
</dbReference>
<evidence type="ECO:0000313" key="21">
    <source>
        <dbReference type="Proteomes" id="UP000825729"/>
    </source>
</evidence>
<evidence type="ECO:0000256" key="6">
    <source>
        <dbReference type="ARBA" id="ARBA00022723"/>
    </source>
</evidence>
<comment type="cofactor">
    <cofactor evidence="1">
        <name>Mg(2+)</name>
        <dbReference type="ChEBI" id="CHEBI:18420"/>
    </cofactor>
</comment>
<evidence type="ECO:0000256" key="7">
    <source>
        <dbReference type="ARBA" id="ARBA00022741"/>
    </source>
</evidence>
<evidence type="ECO:0000256" key="1">
    <source>
        <dbReference type="ARBA" id="ARBA00001946"/>
    </source>
</evidence>
<keyword evidence="6" id="KW-0479">Metal-binding</keyword>
<dbReference type="GO" id="GO:0005525">
    <property type="term" value="F:GTP binding"/>
    <property type="evidence" value="ECO:0007669"/>
    <property type="project" value="UniProtKB-KW"/>
</dbReference>
<dbReference type="GO" id="GO:0045036">
    <property type="term" value="P:protein targeting to chloroplast"/>
    <property type="evidence" value="ECO:0007669"/>
    <property type="project" value="TreeGrafter"/>
</dbReference>
<evidence type="ECO:0000313" key="20">
    <source>
        <dbReference type="EMBL" id="KAG9445821.1"/>
    </source>
</evidence>
<name>A0AAV7EBP3_ARIFI</name>
<keyword evidence="8" id="KW-0378">Hydrolase</keyword>
<dbReference type="GO" id="GO:0016787">
    <property type="term" value="F:hydrolase activity"/>
    <property type="evidence" value="ECO:0007669"/>
    <property type="project" value="UniProtKB-KW"/>
</dbReference>
<dbReference type="GO" id="GO:0015031">
    <property type="term" value="P:protein transport"/>
    <property type="evidence" value="ECO:0007669"/>
    <property type="project" value="UniProtKB-KW"/>
</dbReference>
<evidence type="ECO:0000256" key="17">
    <source>
        <dbReference type="SAM" id="MobiDB-lite"/>
    </source>
</evidence>
<evidence type="ECO:0000259" key="19">
    <source>
        <dbReference type="PROSITE" id="PS51720"/>
    </source>
</evidence>
<protein>
    <recommendedName>
        <fullName evidence="19">AIG1-type G domain-containing protein</fullName>
    </recommendedName>
</protein>
<keyword evidence="7" id="KW-0547">Nucleotide-binding</keyword>
<comment type="caution">
    <text evidence="20">The sequence shown here is derived from an EMBL/GenBank/DDBJ whole genome shotgun (WGS) entry which is preliminary data.</text>
</comment>
<evidence type="ECO:0000256" key="15">
    <source>
        <dbReference type="ARBA" id="ARBA00023766"/>
    </source>
</evidence>
<evidence type="ECO:0000256" key="18">
    <source>
        <dbReference type="SAM" id="SignalP"/>
    </source>
</evidence>
<evidence type="ECO:0000256" key="8">
    <source>
        <dbReference type="ARBA" id="ARBA00022801"/>
    </source>
</evidence>
<evidence type="ECO:0000256" key="10">
    <source>
        <dbReference type="ARBA" id="ARBA00022842"/>
    </source>
</evidence>
<organism evidence="20 21">
    <name type="scientific">Aristolochia fimbriata</name>
    <name type="common">White veined hardy Dutchman's pipe vine</name>
    <dbReference type="NCBI Taxonomy" id="158543"/>
    <lineage>
        <taxon>Eukaryota</taxon>
        <taxon>Viridiplantae</taxon>
        <taxon>Streptophyta</taxon>
        <taxon>Embryophyta</taxon>
        <taxon>Tracheophyta</taxon>
        <taxon>Spermatophyta</taxon>
        <taxon>Magnoliopsida</taxon>
        <taxon>Magnoliidae</taxon>
        <taxon>Piperales</taxon>
        <taxon>Aristolochiaceae</taxon>
        <taxon>Aristolochia</taxon>
    </lineage>
</organism>
<dbReference type="Gene3D" id="3.40.50.300">
    <property type="entry name" value="P-loop containing nucleotide triphosphate hydrolases"/>
    <property type="match status" value="1"/>
</dbReference>
<keyword evidence="18" id="KW-0732">Signal</keyword>
<comment type="subcellular location">
    <subcellularLocation>
        <location evidence="15">Plastid</location>
        <location evidence="15">Chloroplast outer membrane</location>
        <topology evidence="15">Single-pass membrane protein</topology>
    </subcellularLocation>
</comment>
<dbReference type="InterPro" id="IPR045058">
    <property type="entry name" value="GIMA/IAN/Toc"/>
</dbReference>
<evidence type="ECO:0000256" key="5">
    <source>
        <dbReference type="ARBA" id="ARBA00022692"/>
    </source>
</evidence>
<evidence type="ECO:0000256" key="12">
    <source>
        <dbReference type="ARBA" id="ARBA00022989"/>
    </source>
</evidence>
<keyword evidence="21" id="KW-1185">Reference proteome</keyword>
<keyword evidence="9" id="KW-1002">Plastid outer membrane</keyword>
<keyword evidence="3" id="KW-0150">Chloroplast</keyword>
<feature type="signal peptide" evidence="18">
    <location>
        <begin position="1"/>
        <end position="22"/>
    </location>
</feature>
<evidence type="ECO:0000256" key="16">
    <source>
        <dbReference type="ARBA" id="ARBA00023775"/>
    </source>
</evidence>
<keyword evidence="4" id="KW-0934">Plastid</keyword>
<dbReference type="EMBL" id="JAINDJ010000005">
    <property type="protein sequence ID" value="KAG9445821.1"/>
    <property type="molecule type" value="Genomic_DNA"/>
</dbReference>
<feature type="region of interest" description="Disordered" evidence="17">
    <location>
        <begin position="89"/>
        <end position="109"/>
    </location>
</feature>
<proteinExistence type="inferred from homology"/>
<dbReference type="InterPro" id="IPR006703">
    <property type="entry name" value="G_AIG1"/>
</dbReference>
<dbReference type="GO" id="GO:0009707">
    <property type="term" value="C:chloroplast outer membrane"/>
    <property type="evidence" value="ECO:0007669"/>
    <property type="project" value="UniProtKB-SubCell"/>
</dbReference>
<keyword evidence="12" id="KW-1133">Transmembrane helix</keyword>
<dbReference type="PANTHER" id="PTHR10903">
    <property type="entry name" value="GTPASE, IMAP FAMILY MEMBER-RELATED"/>
    <property type="match status" value="1"/>
</dbReference>
<evidence type="ECO:0000256" key="3">
    <source>
        <dbReference type="ARBA" id="ARBA00022528"/>
    </source>
</evidence>
<evidence type="ECO:0000256" key="13">
    <source>
        <dbReference type="ARBA" id="ARBA00023134"/>
    </source>
</evidence>
<keyword evidence="2" id="KW-0813">Transport</keyword>
<dbReference type="Pfam" id="PF11886">
    <property type="entry name" value="TOC159_MAD"/>
    <property type="match status" value="1"/>
</dbReference>
<keyword evidence="14" id="KW-0472">Membrane</keyword>
<dbReference type="SUPFAM" id="SSF52540">
    <property type="entry name" value="P-loop containing nucleoside triphosphate hydrolases"/>
    <property type="match status" value="1"/>
</dbReference>
<keyword evidence="10" id="KW-0460">Magnesium</keyword>